<dbReference type="KEGG" id="pbl:PAAG_08284"/>
<dbReference type="Proteomes" id="UP000002059">
    <property type="component" value="Partially assembled WGS sequence"/>
</dbReference>
<gene>
    <name evidence="1" type="ORF">PAAG_08284</name>
</gene>
<name>C1HBZ3_PARBA</name>
<accession>C1HBZ3</accession>
<dbReference type="OrthoDB" id="250175at2759"/>
<reference evidence="1 2" key="1">
    <citation type="journal article" date="2011" name="PLoS Genet.">
        <title>Comparative genomic analysis of human fungal pathogens causing paracoccidioidomycosis.</title>
        <authorList>
            <person name="Desjardins C.A."/>
            <person name="Champion M.D."/>
            <person name="Holder J.W."/>
            <person name="Muszewska A."/>
            <person name="Goldberg J."/>
            <person name="Bailao A.M."/>
            <person name="Brigido M.M."/>
            <person name="Ferreira M.E."/>
            <person name="Garcia A.M."/>
            <person name="Grynberg M."/>
            <person name="Gujja S."/>
            <person name="Heiman D.I."/>
            <person name="Henn M.R."/>
            <person name="Kodira C.D."/>
            <person name="Leon-Narvaez H."/>
            <person name="Longo L.V."/>
            <person name="Ma L.J."/>
            <person name="Malavazi I."/>
            <person name="Matsuo A.L."/>
            <person name="Morais F.V."/>
            <person name="Pereira M."/>
            <person name="Rodriguez-Brito S."/>
            <person name="Sakthikumar S."/>
            <person name="Salem-Izacc S.M."/>
            <person name="Sykes S.M."/>
            <person name="Teixeira M.M."/>
            <person name="Vallejo M.C."/>
            <person name="Walter M.E."/>
            <person name="Yandava C."/>
            <person name="Young S."/>
            <person name="Zeng Q."/>
            <person name="Zucker J."/>
            <person name="Felipe M.S."/>
            <person name="Goldman G.H."/>
            <person name="Haas B.J."/>
            <person name="McEwen J.G."/>
            <person name="Nino-Vega G."/>
            <person name="Puccia R."/>
            <person name="San-Blas G."/>
            <person name="Soares C.M."/>
            <person name="Birren B.W."/>
            <person name="Cuomo C.A."/>
        </authorList>
    </citation>
    <scope>NUCLEOTIDE SEQUENCE [LARGE SCALE GENOMIC DNA]</scope>
    <source>
        <strain evidence="2">ATCC MYA-826 / Pb01</strain>
    </source>
</reference>
<organism evidence="1 2">
    <name type="scientific">Paracoccidioides lutzii (strain ATCC MYA-826 / Pb01)</name>
    <name type="common">Paracoccidioides brasiliensis</name>
    <dbReference type="NCBI Taxonomy" id="502779"/>
    <lineage>
        <taxon>Eukaryota</taxon>
        <taxon>Fungi</taxon>
        <taxon>Dikarya</taxon>
        <taxon>Ascomycota</taxon>
        <taxon>Pezizomycotina</taxon>
        <taxon>Eurotiomycetes</taxon>
        <taxon>Eurotiomycetidae</taxon>
        <taxon>Onygenales</taxon>
        <taxon>Ajellomycetaceae</taxon>
        <taxon>Paracoccidioides</taxon>
    </lineage>
</organism>
<evidence type="ECO:0000313" key="1">
    <source>
        <dbReference type="EMBL" id="EEH38557.2"/>
    </source>
</evidence>
<dbReference type="InterPro" id="IPR011990">
    <property type="entry name" value="TPR-like_helical_dom_sf"/>
</dbReference>
<dbReference type="SUPFAM" id="SSF81901">
    <property type="entry name" value="HCP-like"/>
    <property type="match status" value="1"/>
</dbReference>
<dbReference type="VEuPathDB" id="FungiDB:PAAG_08284"/>
<protein>
    <submittedName>
        <fullName evidence="1">Uncharacterized protein</fullName>
    </submittedName>
</protein>
<sequence>MSPLSTIAAKQFRVSSSRTAMRAPSTQKMMGKLRCESILRPGSGTIRLTMEEAESLVNKLPRSLFEFAMPTAVPEKLDLAMSVAGNLIRIAATRGARHGNDVLNQETGESTSSTLLKYPLIHWLIHFADLTILSRIAFILSKHPDYRAVAEWWLHRLAESKEPFAVLYIVNKQFAAGPIKRTVLIDYLEYFAQRHLVDAMVLYGQILHERHNRTQEALVLFTAAMEISVPTGRKTNSLDEDPYSVLGIPQAWEMYASVKATTGDKQGIREAVEMGAFKLDHPTAFKFLANIVAEEGHLDKYEEYMTKAAMDCDAEACHELGSFYLELYYDGKGRDKLPGPSKGQGVCPKDLVARKYTNRELLQNAIDWLEIASTGGWGPSALIMATLLREAEKPHKGLRYLKIAEEDENSASRAKEVRLIYQDKTFKLNIEQEILSKQFTRFD</sequence>
<dbReference type="EMBL" id="KN294022">
    <property type="protein sequence ID" value="EEH38557.2"/>
    <property type="molecule type" value="Genomic_DNA"/>
</dbReference>
<dbReference type="OMA" id="QLAAEWY"/>
<dbReference type="HOGENOM" id="CLU_054099_0_0_1"/>
<dbReference type="STRING" id="502779.C1HBZ3"/>
<proteinExistence type="predicted"/>
<evidence type="ECO:0000313" key="2">
    <source>
        <dbReference type="Proteomes" id="UP000002059"/>
    </source>
</evidence>
<dbReference type="AlphaFoldDB" id="C1HBZ3"/>
<keyword evidence="2" id="KW-1185">Reference proteome</keyword>
<dbReference type="RefSeq" id="XP_002789847.2">
    <property type="nucleotide sequence ID" value="XM_002789801.2"/>
</dbReference>
<dbReference type="eggNOG" id="ENOG502R8TH">
    <property type="taxonomic scope" value="Eukaryota"/>
</dbReference>
<dbReference type="GeneID" id="9093058"/>
<dbReference type="Gene3D" id="1.25.40.10">
    <property type="entry name" value="Tetratricopeptide repeat domain"/>
    <property type="match status" value="1"/>
</dbReference>